<comment type="caution">
    <text evidence="2">The sequence shown here is derived from an EMBL/GenBank/DDBJ whole genome shotgun (WGS) entry which is preliminary data.</text>
</comment>
<dbReference type="SUPFAM" id="SSF48452">
    <property type="entry name" value="TPR-like"/>
    <property type="match status" value="1"/>
</dbReference>
<name>A0A2W4R3Z7_9GAMM</name>
<protein>
    <submittedName>
        <fullName evidence="2">Uncharacterized protein</fullName>
    </submittedName>
</protein>
<proteinExistence type="predicted"/>
<feature type="region of interest" description="Disordered" evidence="1">
    <location>
        <begin position="1"/>
        <end position="37"/>
    </location>
</feature>
<dbReference type="AlphaFoldDB" id="A0A2W4R3Z7"/>
<dbReference type="Gene3D" id="1.25.40.10">
    <property type="entry name" value="Tetratricopeptide repeat domain"/>
    <property type="match status" value="1"/>
</dbReference>
<feature type="non-terminal residue" evidence="2">
    <location>
        <position position="1"/>
    </location>
</feature>
<evidence type="ECO:0000256" key="1">
    <source>
        <dbReference type="SAM" id="MobiDB-lite"/>
    </source>
</evidence>
<gene>
    <name evidence="2" type="ORF">DM484_13965</name>
</gene>
<evidence type="ECO:0000313" key="2">
    <source>
        <dbReference type="EMBL" id="PZN77796.1"/>
    </source>
</evidence>
<dbReference type="InterPro" id="IPR011990">
    <property type="entry name" value="TPR-like_helical_dom_sf"/>
</dbReference>
<reference evidence="2 3" key="1">
    <citation type="journal article" date="2018" name="Aquat. Microb. Ecol.">
        <title>Gammaproteobacterial methanotrophs dominate.</title>
        <authorList>
            <person name="Rissanen A.J."/>
            <person name="Saarenheimo J."/>
            <person name="Tiirola M."/>
            <person name="Peura S."/>
            <person name="Aalto S.L."/>
            <person name="Karvinen A."/>
            <person name="Nykanen H."/>
        </authorList>
    </citation>
    <scope>NUCLEOTIDE SEQUENCE [LARGE SCALE GENOMIC DNA]</scope>
    <source>
        <strain evidence="2">AMbin10</strain>
    </source>
</reference>
<dbReference type="Pfam" id="PF13414">
    <property type="entry name" value="TPR_11"/>
    <property type="match status" value="1"/>
</dbReference>
<accession>A0A2W4R3Z7</accession>
<sequence>PKSAGTNVDAPPVVFDESQPSRGQTHGNSGGHTAKIITPTASSESPAVLALMQEADASTASGRLDNAAATLERAIRIQPRNAQLWHKLAVVRLQQHQPGLAEDLAKKSNILAKDNKSLVRKNWSIIADARRQKGDGPGASEADAKAKR</sequence>
<organism evidence="2 3">
    <name type="scientific">Candidatus Methylumidiphilus alinenensis</name>
    <dbReference type="NCBI Taxonomy" id="2202197"/>
    <lineage>
        <taxon>Bacteria</taxon>
        <taxon>Pseudomonadati</taxon>
        <taxon>Pseudomonadota</taxon>
        <taxon>Gammaproteobacteria</taxon>
        <taxon>Methylococcales</taxon>
        <taxon>Candidatus Methylumidiphilus</taxon>
    </lineage>
</organism>
<feature type="compositionally biased region" description="Polar residues" evidence="1">
    <location>
        <begin position="18"/>
        <end position="27"/>
    </location>
</feature>
<evidence type="ECO:0000313" key="3">
    <source>
        <dbReference type="Proteomes" id="UP000249396"/>
    </source>
</evidence>
<feature type="region of interest" description="Disordered" evidence="1">
    <location>
        <begin position="127"/>
        <end position="148"/>
    </location>
</feature>
<dbReference type="EMBL" id="QJPH01000330">
    <property type="protein sequence ID" value="PZN77796.1"/>
    <property type="molecule type" value="Genomic_DNA"/>
</dbReference>
<dbReference type="Proteomes" id="UP000249396">
    <property type="component" value="Unassembled WGS sequence"/>
</dbReference>